<keyword evidence="3" id="KW-1003">Cell membrane</keyword>
<keyword evidence="9" id="KW-1185">Reference proteome</keyword>
<dbReference type="PANTHER" id="PTHR33452">
    <property type="entry name" value="OXIDOREDUCTASE CATD-RELATED"/>
    <property type="match status" value="1"/>
</dbReference>
<feature type="transmembrane region" description="Helical" evidence="7">
    <location>
        <begin position="92"/>
        <end position="111"/>
    </location>
</feature>
<feature type="transmembrane region" description="Helical" evidence="7">
    <location>
        <begin position="60"/>
        <end position="85"/>
    </location>
</feature>
<evidence type="ECO:0000256" key="7">
    <source>
        <dbReference type="SAM" id="Phobius"/>
    </source>
</evidence>
<evidence type="ECO:0000256" key="1">
    <source>
        <dbReference type="ARBA" id="ARBA00004651"/>
    </source>
</evidence>
<dbReference type="EMBL" id="ARXU01000001">
    <property type="protein sequence ID" value="KGD62688.1"/>
    <property type="molecule type" value="Genomic_DNA"/>
</dbReference>
<evidence type="ECO:0000313" key="8">
    <source>
        <dbReference type="EMBL" id="KGD62688.1"/>
    </source>
</evidence>
<organism evidence="8 9">
    <name type="scientific">Alcanivorax jadensis T9</name>
    <dbReference type="NCBI Taxonomy" id="1177181"/>
    <lineage>
        <taxon>Bacteria</taxon>
        <taxon>Pseudomonadati</taxon>
        <taxon>Pseudomonadota</taxon>
        <taxon>Gammaproteobacteria</taxon>
        <taxon>Oceanospirillales</taxon>
        <taxon>Alcanivoracaceae</taxon>
        <taxon>Alcanivorax</taxon>
    </lineage>
</organism>
<feature type="transmembrane region" description="Helical" evidence="7">
    <location>
        <begin position="183"/>
        <end position="202"/>
    </location>
</feature>
<evidence type="ECO:0000256" key="5">
    <source>
        <dbReference type="ARBA" id="ARBA00022989"/>
    </source>
</evidence>
<comment type="caution">
    <text evidence="8">The sequence shown here is derived from an EMBL/GenBank/DDBJ whole genome shotgun (WGS) entry which is preliminary data.</text>
</comment>
<reference evidence="8 9" key="1">
    <citation type="submission" date="2012-09" db="EMBL/GenBank/DDBJ databases">
        <title>Genome Sequence of alkane-degrading Bacterium Alcanivorax jadensis T9.</title>
        <authorList>
            <person name="Lai Q."/>
            <person name="Shao Z."/>
        </authorList>
    </citation>
    <scope>NUCLEOTIDE SEQUENCE [LARGE SCALE GENOMIC DNA]</scope>
    <source>
        <strain evidence="8 9">T9</strain>
    </source>
</reference>
<keyword evidence="6 7" id="KW-0472">Membrane</keyword>
<accession>A0ABR4WGG7</accession>
<proteinExistence type="inferred from homology"/>
<evidence type="ECO:0008006" key="10">
    <source>
        <dbReference type="Google" id="ProtNLM"/>
    </source>
</evidence>
<evidence type="ECO:0000256" key="4">
    <source>
        <dbReference type="ARBA" id="ARBA00022692"/>
    </source>
</evidence>
<protein>
    <recommendedName>
        <fullName evidence="10">DoxX family protein</fullName>
    </recommendedName>
</protein>
<dbReference type="Proteomes" id="UP000029443">
    <property type="component" value="Unassembled WGS sequence"/>
</dbReference>
<dbReference type="InterPro" id="IPR032808">
    <property type="entry name" value="DoxX"/>
</dbReference>
<comment type="subcellular location">
    <subcellularLocation>
        <location evidence="1">Cell membrane</location>
        <topology evidence="1">Multi-pass membrane protein</topology>
    </subcellularLocation>
</comment>
<dbReference type="RefSeq" id="WP_052042395.1">
    <property type="nucleotide sequence ID" value="NZ_ARXU01000001.1"/>
</dbReference>
<dbReference type="InterPro" id="IPR051907">
    <property type="entry name" value="DoxX-like_oxidoreductase"/>
</dbReference>
<keyword evidence="4 7" id="KW-0812">Transmembrane</keyword>
<keyword evidence="5 7" id="KW-1133">Transmembrane helix</keyword>
<sequence length="216" mass="23928">MSNALLFSIHDVLNRTRSLDFLAPLALRLYLAPVMISAGYNKAVSFDSTVAWFGNQEWGLGLPFPALLAFLATATELLGGVLLLLGLLTRYITLPLMFTMLVAMATVHWQHGWFAIAPSDPATSTALPLAQVGFPGAQASLENSEAVGERLKRAKMILREHGNYPWLTEKGNLVVLNNGIEFAATYFIMLLVLFFYGAGRYLSLDYWFARRLSRPV</sequence>
<evidence type="ECO:0000256" key="2">
    <source>
        <dbReference type="ARBA" id="ARBA00006679"/>
    </source>
</evidence>
<dbReference type="PANTHER" id="PTHR33452:SF19">
    <property type="entry name" value="DOXX FAMILY PROTEIN"/>
    <property type="match status" value="1"/>
</dbReference>
<name>A0ABR4WGG7_9GAMM</name>
<feature type="transmembrane region" description="Helical" evidence="7">
    <location>
        <begin position="21"/>
        <end position="40"/>
    </location>
</feature>
<dbReference type="Pfam" id="PF07681">
    <property type="entry name" value="DoxX"/>
    <property type="match status" value="1"/>
</dbReference>
<comment type="similarity">
    <text evidence="2">Belongs to the DoxX family.</text>
</comment>
<evidence type="ECO:0000313" key="9">
    <source>
        <dbReference type="Proteomes" id="UP000029443"/>
    </source>
</evidence>
<evidence type="ECO:0000256" key="6">
    <source>
        <dbReference type="ARBA" id="ARBA00023136"/>
    </source>
</evidence>
<gene>
    <name evidence="8" type="ORF">T9A_00008</name>
</gene>
<evidence type="ECO:0000256" key="3">
    <source>
        <dbReference type="ARBA" id="ARBA00022475"/>
    </source>
</evidence>